<protein>
    <submittedName>
        <fullName evidence="1">Uncharacterized protein</fullName>
    </submittedName>
</protein>
<sequence>MGAQFVVRVCLRTSGKEGERLLVRKRKGPLPSRFCRLSGFWHRTGGLSTACTPRSRCYRKANLRRGERTVLRRLDAVEESVVQGWLDVRVPFI</sequence>
<name>A0A388L471_CHABU</name>
<gene>
    <name evidence="1" type="ORF">CBR_g23364</name>
</gene>
<dbReference type="AlphaFoldDB" id="A0A388L471"/>
<keyword evidence="2" id="KW-1185">Reference proteome</keyword>
<accession>A0A388L471</accession>
<proteinExistence type="predicted"/>
<dbReference type="Gramene" id="GBG77038">
    <property type="protein sequence ID" value="GBG77038"/>
    <property type="gene ID" value="CBR_g23364"/>
</dbReference>
<organism evidence="1 2">
    <name type="scientific">Chara braunii</name>
    <name type="common">Braun's stonewort</name>
    <dbReference type="NCBI Taxonomy" id="69332"/>
    <lineage>
        <taxon>Eukaryota</taxon>
        <taxon>Viridiplantae</taxon>
        <taxon>Streptophyta</taxon>
        <taxon>Charophyceae</taxon>
        <taxon>Charales</taxon>
        <taxon>Characeae</taxon>
        <taxon>Chara</taxon>
    </lineage>
</organism>
<reference evidence="1 2" key="1">
    <citation type="journal article" date="2018" name="Cell">
        <title>The Chara Genome: Secondary Complexity and Implications for Plant Terrestrialization.</title>
        <authorList>
            <person name="Nishiyama T."/>
            <person name="Sakayama H."/>
            <person name="Vries J.D."/>
            <person name="Buschmann H."/>
            <person name="Saint-Marcoux D."/>
            <person name="Ullrich K.K."/>
            <person name="Haas F.B."/>
            <person name="Vanderstraeten L."/>
            <person name="Becker D."/>
            <person name="Lang D."/>
            <person name="Vosolsobe S."/>
            <person name="Rombauts S."/>
            <person name="Wilhelmsson P.K.I."/>
            <person name="Janitza P."/>
            <person name="Kern R."/>
            <person name="Heyl A."/>
            <person name="Rumpler F."/>
            <person name="Villalobos L.I.A.C."/>
            <person name="Clay J.M."/>
            <person name="Skokan R."/>
            <person name="Toyoda A."/>
            <person name="Suzuki Y."/>
            <person name="Kagoshima H."/>
            <person name="Schijlen E."/>
            <person name="Tajeshwar N."/>
            <person name="Catarino B."/>
            <person name="Hetherington A.J."/>
            <person name="Saltykova A."/>
            <person name="Bonnot C."/>
            <person name="Breuninger H."/>
            <person name="Symeonidi A."/>
            <person name="Radhakrishnan G.V."/>
            <person name="Van Nieuwerburgh F."/>
            <person name="Deforce D."/>
            <person name="Chang C."/>
            <person name="Karol K.G."/>
            <person name="Hedrich R."/>
            <person name="Ulvskov P."/>
            <person name="Glockner G."/>
            <person name="Delwiche C.F."/>
            <person name="Petrasek J."/>
            <person name="Van de Peer Y."/>
            <person name="Friml J."/>
            <person name="Beilby M."/>
            <person name="Dolan L."/>
            <person name="Kohara Y."/>
            <person name="Sugano S."/>
            <person name="Fujiyama A."/>
            <person name="Delaux P.-M."/>
            <person name="Quint M."/>
            <person name="TheiBen G."/>
            <person name="Hagemann M."/>
            <person name="Harholt J."/>
            <person name="Dunand C."/>
            <person name="Zachgo S."/>
            <person name="Langdale J."/>
            <person name="Maumus F."/>
            <person name="Straeten D.V.D."/>
            <person name="Gould S.B."/>
            <person name="Rensing S.A."/>
        </authorList>
    </citation>
    <scope>NUCLEOTIDE SEQUENCE [LARGE SCALE GENOMIC DNA]</scope>
    <source>
        <strain evidence="1 2">S276</strain>
    </source>
</reference>
<evidence type="ECO:0000313" key="1">
    <source>
        <dbReference type="EMBL" id="GBG77038.1"/>
    </source>
</evidence>
<dbReference type="EMBL" id="BFEA01000258">
    <property type="protein sequence ID" value="GBG77038.1"/>
    <property type="molecule type" value="Genomic_DNA"/>
</dbReference>
<comment type="caution">
    <text evidence="1">The sequence shown here is derived from an EMBL/GenBank/DDBJ whole genome shotgun (WGS) entry which is preliminary data.</text>
</comment>
<dbReference type="Proteomes" id="UP000265515">
    <property type="component" value="Unassembled WGS sequence"/>
</dbReference>
<evidence type="ECO:0000313" key="2">
    <source>
        <dbReference type="Proteomes" id="UP000265515"/>
    </source>
</evidence>